<protein>
    <submittedName>
        <fullName evidence="2">DUF2975 domain-containing protein</fullName>
    </submittedName>
</protein>
<keyword evidence="4" id="KW-1185">Reference proteome</keyword>
<dbReference type="EMBL" id="VDFO01000016">
    <property type="protein sequence ID" value="MQS97353.1"/>
    <property type="molecule type" value="Genomic_DNA"/>
</dbReference>
<evidence type="ECO:0000313" key="4">
    <source>
        <dbReference type="Proteomes" id="UP000371423"/>
    </source>
</evidence>
<feature type="transmembrane region" description="Helical" evidence="1">
    <location>
        <begin position="48"/>
        <end position="68"/>
    </location>
</feature>
<evidence type="ECO:0000313" key="3">
    <source>
        <dbReference type="EMBL" id="MQS97353.1"/>
    </source>
</evidence>
<keyword evidence="1" id="KW-1133">Transmembrane helix</keyword>
<proteinExistence type="predicted"/>
<keyword evidence="1" id="KW-0812">Transmembrane</keyword>
<dbReference type="AlphaFoldDB" id="A0A5P0ZMG3"/>
<dbReference type="EMBL" id="VDFP01000004">
    <property type="protein sequence ID" value="MQS75407.1"/>
    <property type="molecule type" value="Genomic_DNA"/>
</dbReference>
<accession>A0A5P0ZMG3</accession>
<dbReference type="Proteomes" id="UP000371423">
    <property type="component" value="Unassembled WGS sequence"/>
</dbReference>
<feature type="transmembrane region" description="Helical" evidence="1">
    <location>
        <begin position="119"/>
        <end position="139"/>
    </location>
</feature>
<comment type="caution">
    <text evidence="2">The sequence shown here is derived from an EMBL/GenBank/DDBJ whole genome shotgun (WGS) entry which is preliminary data.</text>
</comment>
<evidence type="ECO:0000313" key="2">
    <source>
        <dbReference type="EMBL" id="MQS75407.1"/>
    </source>
</evidence>
<gene>
    <name evidence="3" type="ORF">FHL05_05550</name>
    <name evidence="2" type="ORF">FHL06_03230</name>
</gene>
<keyword evidence="1" id="KW-0472">Membrane</keyword>
<dbReference type="InterPro" id="IPR021354">
    <property type="entry name" value="DUF2975"/>
</dbReference>
<dbReference type="RefSeq" id="WP_153384814.1">
    <property type="nucleotide sequence ID" value="NZ_VDFO01000016.1"/>
</dbReference>
<sequence>MQIKTTLLKLVTLIIDGFTLLFAFMLMMGLINSFQTHSLFKLQIMTSVFLYIACLIILFISHYLYRIFHLIDIHDFFSPKALRFVKNVRYLFTLLFLAIMGIMPFVYHSADLGDAPGLIVITLAIAFIPLAIAAFISAMEKILINSSKFKQENELTI</sequence>
<dbReference type="Pfam" id="PF11188">
    <property type="entry name" value="DUF2975"/>
    <property type="match status" value="1"/>
</dbReference>
<evidence type="ECO:0000313" key="5">
    <source>
        <dbReference type="Proteomes" id="UP000414364"/>
    </source>
</evidence>
<dbReference type="Proteomes" id="UP000414364">
    <property type="component" value="Unassembled WGS sequence"/>
</dbReference>
<evidence type="ECO:0000256" key="1">
    <source>
        <dbReference type="SAM" id="Phobius"/>
    </source>
</evidence>
<feature type="transmembrane region" description="Helical" evidence="1">
    <location>
        <begin position="7"/>
        <end position="28"/>
    </location>
</feature>
<name>A0A5P0ZMG3_9LACO</name>
<reference evidence="4 5" key="1">
    <citation type="journal article" date="2019" name="Syst. Appl. Microbiol.">
        <title>Polyphasic characterization of two novel Lactobacillus spp. isolated from blown salami packages: Description of Lactobacillus halodurans sp. nov. and Lactobacillus salsicarnum sp. nov.</title>
        <authorList>
            <person name="Schuster J.A."/>
            <person name="Klingl A."/>
            <person name="Vogel R.F."/>
            <person name="Ehrmann M.A."/>
        </authorList>
    </citation>
    <scope>NUCLEOTIDE SEQUENCE [LARGE SCALE GENOMIC DNA]</scope>
    <source>
        <strain evidence="3 4">TMW 1.1920</strain>
        <strain evidence="2 5">TMW 1.2172</strain>
    </source>
</reference>
<organism evidence="2 5">
    <name type="scientific">Companilactobacillus halodurans</name>
    <dbReference type="NCBI Taxonomy" id="2584183"/>
    <lineage>
        <taxon>Bacteria</taxon>
        <taxon>Bacillati</taxon>
        <taxon>Bacillota</taxon>
        <taxon>Bacilli</taxon>
        <taxon>Lactobacillales</taxon>
        <taxon>Lactobacillaceae</taxon>
        <taxon>Companilactobacillus</taxon>
    </lineage>
</organism>
<feature type="transmembrane region" description="Helical" evidence="1">
    <location>
        <begin position="88"/>
        <end position="107"/>
    </location>
</feature>
<dbReference type="OrthoDB" id="2296205at2"/>